<accession>A0AB37HPB1</accession>
<dbReference type="KEGG" id="hspo:JGZ69_12295"/>
<evidence type="ECO:0000313" key="2">
    <source>
        <dbReference type="Proteomes" id="UP000595512"/>
    </source>
</evidence>
<reference evidence="1 2" key="1">
    <citation type="submission" date="2020-12" db="EMBL/GenBank/DDBJ databases">
        <title>Taxonomic evaluation of the Bacillus sporothermodurans group of bacteria based on whole genome sequences.</title>
        <authorList>
            <person name="Fiedler G."/>
            <person name="Herbstmann A.-D."/>
            <person name="Doll E."/>
            <person name="Wenning M."/>
            <person name="Brinks E."/>
            <person name="Kabisch J."/>
            <person name="Breitenwieser F."/>
            <person name="Lappann M."/>
            <person name="Boehnlein C."/>
            <person name="Franz C."/>
        </authorList>
    </citation>
    <scope>NUCLEOTIDE SEQUENCE [LARGE SCALE GENOMIC DNA]</scope>
    <source>
        <strain evidence="1 2">DSM 10599</strain>
    </source>
</reference>
<dbReference type="Gene3D" id="3.40.50.12580">
    <property type="match status" value="1"/>
</dbReference>
<sequence length="726" mass="86075">MYALRNKIYIILEELDTISNKSKNAILFNIENFCSDIIVRQLGYTKLEIQNAKNQVIYLLDDLLTNDYSEIVLNHEIDIKIEEADSRFVLLSKINFGIYNYVVTYDVYKKEMIFTKILFNIIEGRNDIEINIKSRNMITIKNRLSDSEKNIYFNRIKKRKPKKVFDEIEVEKFGEVNILTIFVLNKRRYYVYLQRNGVFIAKSNAYRVTRHKANLKIFGTKNHFFLFGRFGHSAYNAEMKFDYLYVLNTDHMIAKFKRPFRKIKLLKYFGYFKIPISSLNNDDRIHSNLFVGSRDKIIHNLKFKYSDKKVKTYIFRRYQGNLVVIRTNLQGNITTTTIPFAEEYTSRSRIKIQIAKIISKLFKKQNYNVNLYFEKKSNKADESGFRVFEKVMSDVKHTKSKNYFILNKDSSHYQMMKKKYGKSIIEKYSFKHYLSIYNANYFISSELSNHVLNDRLYIDSLRNKIMTIPLVFLQHGIMFAKPVDNPMAFGFHKDKNLYNMYKSVISSPLEAGEFFKMNYDEEDLILTGLATLDYAKLAKDADRIAFMPTYRYWEESLIYHNNIEETTYYKTIIKIIKSFQSEGLLNKLLIVPHNKFSEHIYENMPEYRDIICDNPSEALKISKIFITDYSSAIYDAIYRGAYPIFYWEEKDYLINQYKAIPPVNEDNAPGPVVYNVNELINAVQHAISKNYLLEDIFKEKYLKINIFNDNKNSERIVQFLQNDGII</sequence>
<dbReference type="GO" id="GO:0047355">
    <property type="term" value="F:CDP-glycerol glycerophosphotransferase activity"/>
    <property type="evidence" value="ECO:0007669"/>
    <property type="project" value="InterPro"/>
</dbReference>
<name>A0AB37HPB1_9BACI</name>
<dbReference type="Pfam" id="PF04464">
    <property type="entry name" value="Glyphos_transf"/>
    <property type="match status" value="1"/>
</dbReference>
<gene>
    <name evidence="1" type="ORF">JGZ69_12295</name>
</gene>
<dbReference type="InterPro" id="IPR007554">
    <property type="entry name" value="Glycerophosphate_synth"/>
</dbReference>
<proteinExistence type="predicted"/>
<dbReference type="EMBL" id="CP066701">
    <property type="protein sequence ID" value="QQX27475.1"/>
    <property type="molecule type" value="Genomic_DNA"/>
</dbReference>
<evidence type="ECO:0000313" key="1">
    <source>
        <dbReference type="EMBL" id="QQX27475.1"/>
    </source>
</evidence>
<dbReference type="Proteomes" id="UP000595512">
    <property type="component" value="Chromosome"/>
</dbReference>
<dbReference type="InterPro" id="IPR043148">
    <property type="entry name" value="TagF_C"/>
</dbReference>
<organism evidence="1 2">
    <name type="scientific">Heyndrickxia sporothermodurans</name>
    <dbReference type="NCBI Taxonomy" id="46224"/>
    <lineage>
        <taxon>Bacteria</taxon>
        <taxon>Bacillati</taxon>
        <taxon>Bacillota</taxon>
        <taxon>Bacilli</taxon>
        <taxon>Bacillales</taxon>
        <taxon>Bacillaceae</taxon>
        <taxon>Heyndrickxia</taxon>
    </lineage>
</organism>
<dbReference type="GO" id="GO:0016020">
    <property type="term" value="C:membrane"/>
    <property type="evidence" value="ECO:0007669"/>
    <property type="project" value="InterPro"/>
</dbReference>
<dbReference type="AlphaFoldDB" id="A0AB37HPB1"/>
<protein>
    <submittedName>
        <fullName evidence="1">CDP-glycerol glycerophosphotransferase family protein</fullName>
    </submittedName>
</protein>